<evidence type="ECO:0000313" key="2">
    <source>
        <dbReference type="EMBL" id="KDQ09713.1"/>
    </source>
</evidence>
<keyword evidence="3" id="KW-1185">Reference proteome</keyword>
<sequence>MASEAIARATQIDAGFAITASLTGTPVVPDDVTPSVSVPISPVLGPVLEPTVVEPVPNVSELTHTPTADSALATDITPSASQSSTTSALKVANDEHKYLCCVTGPPSGSRTPYFVPPQADTVPELEEDMSGWTVVGRRRRPRPVDIKGKGRAPPELDVSA</sequence>
<organism evidence="2 3">
    <name type="scientific">Botryobasidium botryosum (strain FD-172 SS1)</name>
    <dbReference type="NCBI Taxonomy" id="930990"/>
    <lineage>
        <taxon>Eukaryota</taxon>
        <taxon>Fungi</taxon>
        <taxon>Dikarya</taxon>
        <taxon>Basidiomycota</taxon>
        <taxon>Agaricomycotina</taxon>
        <taxon>Agaricomycetes</taxon>
        <taxon>Cantharellales</taxon>
        <taxon>Botryobasidiaceae</taxon>
        <taxon>Botryobasidium</taxon>
    </lineage>
</organism>
<dbReference type="HOGENOM" id="CLU_1651871_0_0_1"/>
<gene>
    <name evidence="2" type="ORF">BOTBODRAFT_58495</name>
</gene>
<feature type="region of interest" description="Disordered" evidence="1">
    <location>
        <begin position="137"/>
        <end position="160"/>
    </location>
</feature>
<evidence type="ECO:0000256" key="1">
    <source>
        <dbReference type="SAM" id="MobiDB-lite"/>
    </source>
</evidence>
<accession>A0A067M1S4</accession>
<proteinExistence type="predicted"/>
<name>A0A067M1S4_BOTB1</name>
<dbReference type="AlphaFoldDB" id="A0A067M1S4"/>
<feature type="compositionally biased region" description="Basic and acidic residues" evidence="1">
    <location>
        <begin position="142"/>
        <end position="154"/>
    </location>
</feature>
<evidence type="ECO:0000313" key="3">
    <source>
        <dbReference type="Proteomes" id="UP000027195"/>
    </source>
</evidence>
<feature type="compositionally biased region" description="Low complexity" evidence="1">
    <location>
        <begin position="79"/>
        <end position="88"/>
    </location>
</feature>
<dbReference type="EMBL" id="KL198075">
    <property type="protein sequence ID" value="KDQ09713.1"/>
    <property type="molecule type" value="Genomic_DNA"/>
</dbReference>
<feature type="region of interest" description="Disordered" evidence="1">
    <location>
        <begin position="61"/>
        <end position="89"/>
    </location>
</feature>
<dbReference type="Proteomes" id="UP000027195">
    <property type="component" value="Unassembled WGS sequence"/>
</dbReference>
<reference evidence="3" key="1">
    <citation type="journal article" date="2014" name="Proc. Natl. Acad. Sci. U.S.A.">
        <title>Extensive sampling of basidiomycete genomes demonstrates inadequacy of the white-rot/brown-rot paradigm for wood decay fungi.</title>
        <authorList>
            <person name="Riley R."/>
            <person name="Salamov A.A."/>
            <person name="Brown D.W."/>
            <person name="Nagy L.G."/>
            <person name="Floudas D."/>
            <person name="Held B.W."/>
            <person name="Levasseur A."/>
            <person name="Lombard V."/>
            <person name="Morin E."/>
            <person name="Otillar R."/>
            <person name="Lindquist E.A."/>
            <person name="Sun H."/>
            <person name="LaButti K.M."/>
            <person name="Schmutz J."/>
            <person name="Jabbour D."/>
            <person name="Luo H."/>
            <person name="Baker S.E."/>
            <person name="Pisabarro A.G."/>
            <person name="Walton J.D."/>
            <person name="Blanchette R.A."/>
            <person name="Henrissat B."/>
            <person name="Martin F."/>
            <person name="Cullen D."/>
            <person name="Hibbett D.S."/>
            <person name="Grigoriev I.V."/>
        </authorList>
    </citation>
    <scope>NUCLEOTIDE SEQUENCE [LARGE SCALE GENOMIC DNA]</scope>
    <source>
        <strain evidence="3">FD-172 SS1</strain>
    </source>
</reference>
<dbReference type="InParanoid" id="A0A067M1S4"/>
<protein>
    <submittedName>
        <fullName evidence="2">Uncharacterized protein</fullName>
    </submittedName>
</protein>